<evidence type="ECO:0000313" key="2">
    <source>
        <dbReference type="EMBL" id="SEN81206.1"/>
    </source>
</evidence>
<dbReference type="AlphaFoldDB" id="A0A1H8JLJ9"/>
<keyword evidence="1" id="KW-1133">Transmembrane helix</keyword>
<feature type="transmembrane region" description="Helical" evidence="1">
    <location>
        <begin position="70"/>
        <end position="92"/>
    </location>
</feature>
<dbReference type="Proteomes" id="UP000199695">
    <property type="component" value="Unassembled WGS sequence"/>
</dbReference>
<organism evidence="2 3">
    <name type="scientific">Lihuaxuella thermophila</name>
    <dbReference type="NCBI Taxonomy" id="1173111"/>
    <lineage>
        <taxon>Bacteria</taxon>
        <taxon>Bacillati</taxon>
        <taxon>Bacillota</taxon>
        <taxon>Bacilli</taxon>
        <taxon>Bacillales</taxon>
        <taxon>Thermoactinomycetaceae</taxon>
        <taxon>Lihuaxuella</taxon>
    </lineage>
</organism>
<accession>A0A1H8JLJ9</accession>
<name>A0A1H8JLJ9_9BACL</name>
<keyword evidence="1" id="KW-0812">Transmembrane</keyword>
<feature type="transmembrane region" description="Helical" evidence="1">
    <location>
        <begin position="34"/>
        <end position="50"/>
    </location>
</feature>
<gene>
    <name evidence="2" type="ORF">SAMN05444955_1287</name>
</gene>
<dbReference type="RefSeq" id="WP_089973335.1">
    <property type="nucleotide sequence ID" value="NZ_FOCQ01000028.1"/>
</dbReference>
<evidence type="ECO:0000313" key="3">
    <source>
        <dbReference type="Proteomes" id="UP000199695"/>
    </source>
</evidence>
<reference evidence="2 3" key="1">
    <citation type="submission" date="2016-10" db="EMBL/GenBank/DDBJ databases">
        <authorList>
            <person name="de Groot N.N."/>
        </authorList>
    </citation>
    <scope>NUCLEOTIDE SEQUENCE [LARGE SCALE GENOMIC DNA]</scope>
    <source>
        <strain evidence="2 3">DSM 46701</strain>
    </source>
</reference>
<proteinExistence type="predicted"/>
<keyword evidence="3" id="KW-1185">Reference proteome</keyword>
<sequence>MENPLIIGIVVAIVIAMAMIVIPLQIWAEKSKNTFIRLVILGPIYIRMLFEEVEGLVNSINDQKYFLAFFYVLVIFAMSIVFIIAINERWLFNLIRKKKTKKKQLQDDDDEISKSNK</sequence>
<protein>
    <submittedName>
        <fullName evidence="2">Uncharacterized protein</fullName>
    </submittedName>
</protein>
<feature type="transmembrane region" description="Helical" evidence="1">
    <location>
        <begin position="6"/>
        <end position="27"/>
    </location>
</feature>
<keyword evidence="1" id="KW-0472">Membrane</keyword>
<dbReference type="EMBL" id="FOCQ01000028">
    <property type="protein sequence ID" value="SEN81206.1"/>
    <property type="molecule type" value="Genomic_DNA"/>
</dbReference>
<evidence type="ECO:0000256" key="1">
    <source>
        <dbReference type="SAM" id="Phobius"/>
    </source>
</evidence>